<accession>A0A327L7F0</accession>
<evidence type="ECO:0000256" key="2">
    <source>
        <dbReference type="ARBA" id="ARBA00022801"/>
    </source>
</evidence>
<dbReference type="GO" id="GO:0016787">
    <property type="term" value="F:hydrolase activity"/>
    <property type="evidence" value="ECO:0007669"/>
    <property type="project" value="UniProtKB-KW"/>
</dbReference>
<dbReference type="GO" id="GO:0005524">
    <property type="term" value="F:ATP binding"/>
    <property type="evidence" value="ECO:0007669"/>
    <property type="project" value="UniProtKB-KW"/>
</dbReference>
<evidence type="ECO:0000259" key="4">
    <source>
        <dbReference type="SMART" id="SM00797"/>
    </source>
</evidence>
<dbReference type="SUPFAM" id="SSF50891">
    <property type="entry name" value="Cyclophilin-like"/>
    <property type="match status" value="1"/>
</dbReference>
<comment type="caution">
    <text evidence="5">The sequence shown here is derived from an EMBL/GenBank/DDBJ whole genome shotgun (WGS) entry which is preliminary data.</text>
</comment>
<keyword evidence="1" id="KW-0547">Nucleotide-binding</keyword>
<keyword evidence="6" id="KW-1185">Reference proteome</keyword>
<dbReference type="PANTHER" id="PTHR43309:SF5">
    <property type="entry name" value="5-OXOPROLINASE SUBUNIT C"/>
    <property type="match status" value="1"/>
</dbReference>
<dbReference type="OrthoDB" id="9768696at2"/>
<dbReference type="PANTHER" id="PTHR43309">
    <property type="entry name" value="5-OXOPROLINASE SUBUNIT C"/>
    <property type="match status" value="1"/>
</dbReference>
<name>A0A327L7F0_9BRAD</name>
<evidence type="ECO:0000256" key="3">
    <source>
        <dbReference type="ARBA" id="ARBA00022840"/>
    </source>
</evidence>
<dbReference type="SMART" id="SM00797">
    <property type="entry name" value="AHS2"/>
    <property type="match status" value="1"/>
</dbReference>
<organism evidence="5 6">
    <name type="scientific">Rhodoplanes roseus</name>
    <dbReference type="NCBI Taxonomy" id="29409"/>
    <lineage>
        <taxon>Bacteria</taxon>
        <taxon>Pseudomonadati</taxon>
        <taxon>Pseudomonadota</taxon>
        <taxon>Alphaproteobacteria</taxon>
        <taxon>Hyphomicrobiales</taxon>
        <taxon>Nitrobacteraceae</taxon>
        <taxon>Rhodoplanes</taxon>
    </lineage>
</organism>
<dbReference type="NCBIfam" id="TIGR00724">
    <property type="entry name" value="urea_amlyse_rel"/>
    <property type="match status" value="1"/>
</dbReference>
<evidence type="ECO:0000256" key="1">
    <source>
        <dbReference type="ARBA" id="ARBA00022741"/>
    </source>
</evidence>
<dbReference type="Pfam" id="PF02626">
    <property type="entry name" value="CT_A_B"/>
    <property type="match status" value="1"/>
</dbReference>
<dbReference type="EMBL" id="NPEX01000003">
    <property type="protein sequence ID" value="RAI46024.1"/>
    <property type="molecule type" value="Genomic_DNA"/>
</dbReference>
<dbReference type="AlphaFoldDB" id="A0A327L7F0"/>
<keyword evidence="2" id="KW-0378">Hydrolase</keyword>
<dbReference type="Proteomes" id="UP000249130">
    <property type="component" value="Unassembled WGS sequence"/>
</dbReference>
<dbReference type="RefSeq" id="WP_111417153.1">
    <property type="nucleotide sequence ID" value="NZ_NPEX01000003.1"/>
</dbReference>
<sequence>MSDAADIVAASPDAPALQVVAPGPSTTLQDAGRIGHQRFGIPVSGAIDAVALAAANLLVGNPPDTAALEIAYLGPTLTIAAESVRLAYAGGAATIEVLDEDSATPPKKIPPLTSVRLRRGQSLRIGGLSGSVVGYLAVAGGFDAAPFLGSRSTHARGGLGGFAGRALRAGDVLPLVASAAPERDELTLPDLDLATPQRVRVVLGPQDDMFSEAGVETFLAATYTVTAATDRMGMRLDGPTIAHRDGFNIVSDGIAPGAIQVPGNGKPIVLLADRQTTGGYPKIATVISADLPGLGRLAPGATLGFERVDLDTAVAARRALATMMQGMAARLVPAGGGVDIEARLLAENLIGGVVDMHADHQA</sequence>
<dbReference type="Gene3D" id="2.40.100.10">
    <property type="entry name" value="Cyclophilin-like"/>
    <property type="match status" value="1"/>
</dbReference>
<feature type="domain" description="Carboxyltransferase" evidence="4">
    <location>
        <begin position="38"/>
        <end position="323"/>
    </location>
</feature>
<dbReference type="InterPro" id="IPR029000">
    <property type="entry name" value="Cyclophilin-like_dom_sf"/>
</dbReference>
<proteinExistence type="predicted"/>
<dbReference type="InterPro" id="IPR052708">
    <property type="entry name" value="PxpC"/>
</dbReference>
<protein>
    <recommendedName>
        <fullName evidence="4">Carboxyltransferase domain-containing protein</fullName>
    </recommendedName>
</protein>
<keyword evidence="3" id="KW-0067">ATP-binding</keyword>
<evidence type="ECO:0000313" key="6">
    <source>
        <dbReference type="Proteomes" id="UP000249130"/>
    </source>
</evidence>
<dbReference type="InterPro" id="IPR003778">
    <property type="entry name" value="CT_A_B"/>
</dbReference>
<evidence type="ECO:0000313" key="5">
    <source>
        <dbReference type="EMBL" id="RAI46024.1"/>
    </source>
</evidence>
<reference evidence="5 6" key="1">
    <citation type="submission" date="2017-07" db="EMBL/GenBank/DDBJ databases">
        <title>Draft Genome Sequences of Select Purple Nonsulfur Bacteria.</title>
        <authorList>
            <person name="Lasarre B."/>
            <person name="Mckinlay J.B."/>
        </authorList>
    </citation>
    <scope>NUCLEOTIDE SEQUENCE [LARGE SCALE GENOMIC DNA]</scope>
    <source>
        <strain evidence="5 6">DSM 5909</strain>
    </source>
</reference>
<gene>
    <name evidence="5" type="ORF">CH341_00875</name>
</gene>